<reference evidence="3" key="1">
    <citation type="submission" date="2018-08" db="EMBL/GenBank/DDBJ databases">
        <title>Draft genome sequence of azole-resistant Aspergillus thermomutatus (Neosartorya pseudofischeri) strain HMR AF 39, isolated from a human nasal aspirate.</title>
        <authorList>
            <person name="Parent-Michaud M."/>
            <person name="Dufresne P.J."/>
            <person name="Fournier E."/>
            <person name="Martineau C."/>
            <person name="Moreira S."/>
            <person name="Perkins V."/>
            <person name="De Repentigny L."/>
            <person name="Dufresne S.F."/>
        </authorList>
    </citation>
    <scope>NUCLEOTIDE SEQUENCE [LARGE SCALE GENOMIC DNA]</scope>
    <source>
        <strain evidence="3">HMR AF 39</strain>
    </source>
</reference>
<dbReference type="PROSITE" id="PS51384">
    <property type="entry name" value="FAD_FR"/>
    <property type="match status" value="1"/>
</dbReference>
<dbReference type="AlphaFoldDB" id="A0A397HLA6"/>
<accession>A0A397HLA6</accession>
<evidence type="ECO:0000313" key="4">
    <source>
        <dbReference type="Proteomes" id="UP000215305"/>
    </source>
</evidence>
<dbReference type="SUPFAM" id="SSF63380">
    <property type="entry name" value="Riboflavin synthase domain-like"/>
    <property type="match status" value="1"/>
</dbReference>
<organism evidence="3 4">
    <name type="scientific">Aspergillus thermomutatus</name>
    <name type="common">Neosartorya pseudofischeri</name>
    <dbReference type="NCBI Taxonomy" id="41047"/>
    <lineage>
        <taxon>Eukaryota</taxon>
        <taxon>Fungi</taxon>
        <taxon>Dikarya</taxon>
        <taxon>Ascomycota</taxon>
        <taxon>Pezizomycotina</taxon>
        <taxon>Eurotiomycetes</taxon>
        <taxon>Eurotiomycetidae</taxon>
        <taxon>Eurotiales</taxon>
        <taxon>Aspergillaceae</taxon>
        <taxon>Aspergillus</taxon>
        <taxon>Aspergillus subgen. Fumigati</taxon>
    </lineage>
</organism>
<dbReference type="GO" id="GO:0016491">
    <property type="term" value="F:oxidoreductase activity"/>
    <property type="evidence" value="ECO:0007669"/>
    <property type="project" value="InterPro"/>
</dbReference>
<dbReference type="VEuPathDB" id="FungiDB:CDV56_104476"/>
<dbReference type="InterPro" id="IPR017927">
    <property type="entry name" value="FAD-bd_FR_type"/>
</dbReference>
<dbReference type="OrthoDB" id="436496at2759"/>
<evidence type="ECO:0000313" key="3">
    <source>
        <dbReference type="EMBL" id="RHZ62134.1"/>
    </source>
</evidence>
<dbReference type="EMBL" id="NKHU02000039">
    <property type="protein sequence ID" value="RHZ62134.1"/>
    <property type="molecule type" value="Genomic_DNA"/>
</dbReference>
<dbReference type="STRING" id="41047.A0A397HLA6"/>
<sequence length="566" mass="61600">MTPVLAGTLPWHDGERKMHTLLQVPFNTNPTVPYLSPGAAFLVQRSPLMALGTIDQEGRPWATVWGGEAGFAAPASQSTVDINTPVDSRYDPVAELLLGDSTNEKLVSAETSGKPVSGLAIDLENPMNLAETAKVKEKEEWRTRLCSSREVSLPPAAVELLYRADCLFVASTHGTADMDTNVRGGPPGFVRLVSNGPSGSVFVYPEYSGNRLYQTLGNLLTTPLAGYVFPDFDTGNALYVTGRTQVLIGKDAAALLPRSNLAVKVTVTSARYVEKSLAFRGIAGAPSPYNPSVRYLATERVDPVAQLSDDVSVTATMVAKEVLTPSIGRFRFRISDPSKIGTWTPGQYATFSFQEELDLGYRHMHDDDPSSLNDDFVRTFTISSYPGHGLPADEFEITVRKHGNVTNHLFRTSERAGLEVPLKGFGGEFRLDDQEGGCTIPVIAGGIGITPVIAQLPGIDVSSLRLMWSISITDVGLVFDTFQRFPQLPGSTTLFLTGPKPKDEKGSQHLDAVVLSGARIEHRRMEAQDLDTSLGDAWYFCGSPSLKRSVMTWLAGKRLIYEEFTY</sequence>
<dbReference type="PANTHER" id="PTHR42815:SF2">
    <property type="entry name" value="FAD-BINDING, PUTATIVE (AFU_ORTHOLOGUE AFUA_6G07600)-RELATED"/>
    <property type="match status" value="1"/>
</dbReference>
<dbReference type="Gene3D" id="2.40.30.10">
    <property type="entry name" value="Translation factors"/>
    <property type="match status" value="1"/>
</dbReference>
<protein>
    <recommendedName>
        <fullName evidence="2">FAD-binding FR-type domain-containing protein</fullName>
    </recommendedName>
</protein>
<dbReference type="Proteomes" id="UP000215305">
    <property type="component" value="Unassembled WGS sequence"/>
</dbReference>
<dbReference type="Gene3D" id="3.40.50.80">
    <property type="entry name" value="Nucleotide-binding domain of ferredoxin-NADP reductase (FNR) module"/>
    <property type="match status" value="1"/>
</dbReference>
<dbReference type="GeneID" id="38126450"/>
<dbReference type="RefSeq" id="XP_026616650.1">
    <property type="nucleotide sequence ID" value="XM_026758095.1"/>
</dbReference>
<dbReference type="InterPro" id="IPR039261">
    <property type="entry name" value="FNR_nucleotide-bd"/>
</dbReference>
<dbReference type="PANTHER" id="PTHR42815">
    <property type="entry name" value="FAD-BINDING, PUTATIVE (AFU_ORTHOLOGUE AFUA_6G07600)-RELATED"/>
    <property type="match status" value="1"/>
</dbReference>
<evidence type="ECO:0000256" key="1">
    <source>
        <dbReference type="ARBA" id="ARBA00023128"/>
    </source>
</evidence>
<keyword evidence="1" id="KW-0496">Mitochondrion</keyword>
<evidence type="ECO:0000259" key="2">
    <source>
        <dbReference type="PROSITE" id="PS51384"/>
    </source>
</evidence>
<gene>
    <name evidence="3" type="ORF">CDV56_104476</name>
</gene>
<dbReference type="SUPFAM" id="SSF52343">
    <property type="entry name" value="Ferredoxin reductase-like, C-terminal NADP-linked domain"/>
    <property type="match status" value="1"/>
</dbReference>
<name>A0A397HLA6_ASPTH</name>
<comment type="caution">
    <text evidence="3">The sequence shown here is derived from an EMBL/GenBank/DDBJ whole genome shotgun (WGS) entry which is preliminary data.</text>
</comment>
<proteinExistence type="predicted"/>
<dbReference type="CDD" id="cd06197">
    <property type="entry name" value="FNR_like_2"/>
    <property type="match status" value="1"/>
</dbReference>
<dbReference type="InterPro" id="IPR017938">
    <property type="entry name" value="Riboflavin_synthase-like_b-brl"/>
</dbReference>
<keyword evidence="4" id="KW-1185">Reference proteome</keyword>
<feature type="domain" description="FAD-binding FR-type" evidence="2">
    <location>
        <begin position="310"/>
        <end position="432"/>
    </location>
</feature>